<sequence length="19" mass="2091">MSHFHRIGFSGVTNTDSPT</sequence>
<proteinExistence type="predicted"/>
<reference evidence="1" key="2">
    <citation type="journal article" date="2015" name="Data Brief">
        <title>Shoot transcriptome of the giant reed, Arundo donax.</title>
        <authorList>
            <person name="Barrero R.A."/>
            <person name="Guerrero F.D."/>
            <person name="Moolhuijzen P."/>
            <person name="Goolsby J.A."/>
            <person name="Tidwell J."/>
            <person name="Bellgard S.E."/>
            <person name="Bellgard M.I."/>
        </authorList>
    </citation>
    <scope>NUCLEOTIDE SEQUENCE</scope>
    <source>
        <tissue evidence="1">Shoot tissue taken approximately 20 cm above the soil surface</tissue>
    </source>
</reference>
<reference evidence="1" key="1">
    <citation type="submission" date="2014-09" db="EMBL/GenBank/DDBJ databases">
        <authorList>
            <person name="Magalhaes I.L.F."/>
            <person name="Oliveira U."/>
            <person name="Santos F.R."/>
            <person name="Vidigal T.H.D.A."/>
            <person name="Brescovit A.D."/>
            <person name="Santos A.J."/>
        </authorList>
    </citation>
    <scope>NUCLEOTIDE SEQUENCE</scope>
    <source>
        <tissue evidence="1">Shoot tissue taken approximately 20 cm above the soil surface</tissue>
    </source>
</reference>
<dbReference type="EMBL" id="GBRH01255795">
    <property type="protein sequence ID" value="JAD42100.1"/>
    <property type="molecule type" value="Transcribed_RNA"/>
</dbReference>
<protein>
    <submittedName>
        <fullName evidence="1">Uncharacterized protein</fullName>
    </submittedName>
</protein>
<accession>A0A0A8ZZF4</accession>
<name>A0A0A8ZZF4_ARUDO</name>
<organism evidence="1">
    <name type="scientific">Arundo donax</name>
    <name type="common">Giant reed</name>
    <name type="synonym">Donax arundinaceus</name>
    <dbReference type="NCBI Taxonomy" id="35708"/>
    <lineage>
        <taxon>Eukaryota</taxon>
        <taxon>Viridiplantae</taxon>
        <taxon>Streptophyta</taxon>
        <taxon>Embryophyta</taxon>
        <taxon>Tracheophyta</taxon>
        <taxon>Spermatophyta</taxon>
        <taxon>Magnoliopsida</taxon>
        <taxon>Liliopsida</taxon>
        <taxon>Poales</taxon>
        <taxon>Poaceae</taxon>
        <taxon>PACMAD clade</taxon>
        <taxon>Arundinoideae</taxon>
        <taxon>Arundineae</taxon>
        <taxon>Arundo</taxon>
    </lineage>
</organism>
<evidence type="ECO:0000313" key="1">
    <source>
        <dbReference type="EMBL" id="JAD42100.1"/>
    </source>
</evidence>
<dbReference type="AlphaFoldDB" id="A0A0A8ZZF4"/>